<dbReference type="InterPro" id="IPR007409">
    <property type="entry name" value="Restrct_endonuc_type1_HsdR_N"/>
</dbReference>
<name>A0A5B7T3Z6_9LACO</name>
<dbReference type="GO" id="GO:0003677">
    <property type="term" value="F:DNA binding"/>
    <property type="evidence" value="ECO:0007669"/>
    <property type="project" value="UniProtKB-KW"/>
</dbReference>
<dbReference type="GO" id="GO:0009307">
    <property type="term" value="P:DNA restriction-modification system"/>
    <property type="evidence" value="ECO:0007669"/>
    <property type="project" value="UniProtKB-KW"/>
</dbReference>
<dbReference type="Pfam" id="PF18766">
    <property type="entry name" value="SWI2_SNF2"/>
    <property type="match status" value="1"/>
</dbReference>
<dbReference type="EC" id="3.1.21.3" evidence="11"/>
<dbReference type="InterPro" id="IPR051268">
    <property type="entry name" value="Type-I_R_enzyme_R_subunit"/>
</dbReference>
<protein>
    <recommendedName>
        <fullName evidence="11">Type I restriction enzyme endonuclease subunit</fullName>
        <shortName evidence="11">R protein</shortName>
        <ecNumber evidence="11">3.1.21.3</ecNumber>
    </recommendedName>
    <alternativeName>
        <fullName evidence="11">Type-1 restriction enzyme R protein</fullName>
    </alternativeName>
</protein>
<dbReference type="AlphaFoldDB" id="A0A5B7T3Z6"/>
<proteinExistence type="inferred from homology"/>
<gene>
    <name evidence="13" type="ORF">FG051_09340</name>
</gene>
<comment type="similarity">
    <text evidence="2 11">Belongs to the HsdR family.</text>
</comment>
<comment type="catalytic activity">
    <reaction evidence="1 11">
        <text>Endonucleolytic cleavage of DNA to give random double-stranded fragments with terminal 5'-phosphates, ATP is simultaneously hydrolyzed.</text>
        <dbReference type="EC" id="3.1.21.3"/>
    </reaction>
</comment>
<reference evidence="13 14" key="1">
    <citation type="submission" date="2019-05" db="EMBL/GenBank/DDBJ databases">
        <title>Genome Sequence of Lactobacillus futsaii Y97, a Potential Probiotic Strain Isolated from the Futsai of Taiwan.</title>
        <authorList>
            <person name="Du X."/>
        </authorList>
    </citation>
    <scope>NUCLEOTIDE SEQUENCE [LARGE SCALE GENOMIC DNA]</scope>
    <source>
        <strain evidence="13 14">Y97</strain>
    </source>
</reference>
<keyword evidence="10 11" id="KW-0238">DNA-binding</keyword>
<keyword evidence="4" id="KW-0540">Nuclease</keyword>
<evidence type="ECO:0000259" key="12">
    <source>
        <dbReference type="PROSITE" id="PS51192"/>
    </source>
</evidence>
<keyword evidence="5 11" id="KW-0547">Nucleotide-binding</keyword>
<evidence type="ECO:0000256" key="2">
    <source>
        <dbReference type="ARBA" id="ARBA00008598"/>
    </source>
</evidence>
<dbReference type="NCBIfam" id="TIGR00348">
    <property type="entry name" value="hsdR"/>
    <property type="match status" value="1"/>
</dbReference>
<dbReference type="Pfam" id="PF04313">
    <property type="entry name" value="HSDR_N"/>
    <property type="match status" value="1"/>
</dbReference>
<dbReference type="PANTHER" id="PTHR30195:SF16">
    <property type="entry name" value="TYPE I RESTRICTION ENZYME ENDONUCLEASE SUBUNIT"/>
    <property type="match status" value="1"/>
</dbReference>
<dbReference type="Pfam" id="PF12008">
    <property type="entry name" value="EcoR124_C"/>
    <property type="match status" value="1"/>
</dbReference>
<accession>A0A5B7T3Z6</accession>
<dbReference type="PANTHER" id="PTHR30195">
    <property type="entry name" value="TYPE I SITE-SPECIFIC DEOXYRIBONUCLEASE PROTEIN SUBUNIT M AND R"/>
    <property type="match status" value="1"/>
</dbReference>
<comment type="function">
    <text evidence="11">Subunit R is required for both nuclease and ATPase activities, but not for modification.</text>
</comment>
<dbReference type="InterPro" id="IPR014001">
    <property type="entry name" value="Helicase_ATP-bd"/>
</dbReference>
<sequence length="1024" mass="117801">MVIKTNELDFENDLINHLVNLGGTKQWSYLPNIKTTDDLWANFKRIVEQHNQDRLDAPLTRSEFQQIKVIIGQLETPYQAGQFLYGMNGISQVEVDLDNGKHVYLKIFDQDNIGAGDTIYQIVNQIERPEIIPGRKNRRFDTTLLINGLPILQIEEKADGHDAKEALNQMHQYIEERQYTDIFSTLQILVAITPHDSRYMANTTADKFNTDFAFRWQKAKDNKPVFDWKEFSNYMLSIPMAHQMATNYMILDGTPKHQMIKAMRPYQVYATQRVIRKIREHDFSIGEQGIGYVWHTTGSGKTISSFKAAWLASRLPNVDKVVFLVDRIALTNQTVDEYKAYDPENTAESNGGVVTDTANRWVLSKKLSKNGNGIIVTSTQKMDSMVQSSNFKKIDKNIVFIVDEAHRSTSGDMLKRIKNGFPKSAWVGYTGTPVFDEHPTTQEVFGDLIHAYTIRDAIADGNVLGFKVDFETTLSDSVLREQYLPEYFKGRYPGMSDEDIEMRIDNMTDADMDDTVEPSVYDNNPKHIKLVVDDIIKNWNKRSRQGKYNAILTTHVGGGKASTPMAMMYYREFKKRDSGLKVGITFSQTTSNSDNQLENNQDLREAMTDYNKEFGTSFGDQDVKDYTAQVISRLNRTIDDGKYFDIVIVVDQLLTGFNAPQMNTLYVDRTLHGSALIQAYSRTNRVYDMQTKPFGRIVNYRWPHQTEKLMKEALAIYANRDSANIQLELDTGDGVIAKTYDEVKSELKEVTTQLNDFSDGFIRIPQDDNRIEEMYSSLRKYNHLMAMAKQDDKYDDKDPDILLNELGMDTDTEEVLTTTLSNQLKKEVARIHHVDVSQIDLQMEHVKAIRVNYDYLEELIANLMNQYHDEDFENADKTAKEIKSISDKVDNRKYAEQINQFTDDILNGNVKYSDTYPVKQNEIKKLVSGHNAMRLRNDIFDYKKSWGLTDIEASQDINKLVSEHVKDADDLNIDGALDEIVKEACVVYQTDAESDKVKELSKIKYRTHLRRSFKKFADQMVDKY</sequence>
<dbReference type="Proteomes" id="UP000310673">
    <property type="component" value="Chromosome"/>
</dbReference>
<keyword evidence="9 11" id="KW-0067">ATP-binding</keyword>
<dbReference type="InterPro" id="IPR027417">
    <property type="entry name" value="P-loop_NTPase"/>
</dbReference>
<evidence type="ECO:0000256" key="8">
    <source>
        <dbReference type="ARBA" id="ARBA00022801"/>
    </source>
</evidence>
<dbReference type="SUPFAM" id="SSF52540">
    <property type="entry name" value="P-loop containing nucleoside triphosphate hydrolases"/>
    <property type="match status" value="2"/>
</dbReference>
<dbReference type="Pfam" id="PF22679">
    <property type="entry name" value="T1R_D3-like"/>
    <property type="match status" value="1"/>
</dbReference>
<dbReference type="Gene3D" id="3.40.50.300">
    <property type="entry name" value="P-loop containing nucleotide triphosphate hydrolases"/>
    <property type="match status" value="2"/>
</dbReference>
<dbReference type="InterPro" id="IPR040980">
    <property type="entry name" value="SWI2_SNF2"/>
</dbReference>
<evidence type="ECO:0000256" key="11">
    <source>
        <dbReference type="RuleBase" id="RU364115"/>
    </source>
</evidence>
<feature type="domain" description="Helicase ATP-binding" evidence="12">
    <location>
        <begin position="282"/>
        <end position="451"/>
    </location>
</feature>
<keyword evidence="6 11" id="KW-0680">Restriction system</keyword>
<keyword evidence="7 13" id="KW-0255">Endonuclease</keyword>
<dbReference type="Gene3D" id="3.90.1570.50">
    <property type="match status" value="1"/>
</dbReference>
<dbReference type="InterPro" id="IPR004473">
    <property type="entry name" value="Restrct_endonuc_typeI_HsdR"/>
</dbReference>
<evidence type="ECO:0000313" key="13">
    <source>
        <dbReference type="EMBL" id="QCX25280.1"/>
    </source>
</evidence>
<evidence type="ECO:0000256" key="9">
    <source>
        <dbReference type="ARBA" id="ARBA00022840"/>
    </source>
</evidence>
<dbReference type="RefSeq" id="WP_057814286.1">
    <property type="nucleotide sequence ID" value="NZ_CP040736.1"/>
</dbReference>
<evidence type="ECO:0000256" key="5">
    <source>
        <dbReference type="ARBA" id="ARBA00022741"/>
    </source>
</evidence>
<evidence type="ECO:0000256" key="10">
    <source>
        <dbReference type="ARBA" id="ARBA00023125"/>
    </source>
</evidence>
<evidence type="ECO:0000256" key="3">
    <source>
        <dbReference type="ARBA" id="ARBA00011296"/>
    </source>
</evidence>
<evidence type="ECO:0000313" key="14">
    <source>
        <dbReference type="Proteomes" id="UP000310673"/>
    </source>
</evidence>
<dbReference type="REBASE" id="342839">
    <property type="entry name" value="LfuY97ORF9335P"/>
</dbReference>
<dbReference type="STRING" id="1423818.FC88_GL000537"/>
<dbReference type="PROSITE" id="PS51192">
    <property type="entry name" value="HELICASE_ATP_BIND_1"/>
    <property type="match status" value="1"/>
</dbReference>
<dbReference type="InterPro" id="IPR055180">
    <property type="entry name" value="HsdR_RecA-like_helicase_dom_2"/>
</dbReference>
<dbReference type="GO" id="GO:0005524">
    <property type="term" value="F:ATP binding"/>
    <property type="evidence" value="ECO:0007669"/>
    <property type="project" value="UniProtKB-KW"/>
</dbReference>
<evidence type="ECO:0000256" key="7">
    <source>
        <dbReference type="ARBA" id="ARBA00022759"/>
    </source>
</evidence>
<dbReference type="GO" id="GO:0009035">
    <property type="term" value="F:type I site-specific deoxyribonuclease activity"/>
    <property type="evidence" value="ECO:0007669"/>
    <property type="project" value="UniProtKB-EC"/>
</dbReference>
<dbReference type="SMART" id="SM00487">
    <property type="entry name" value="DEXDc"/>
    <property type="match status" value="1"/>
</dbReference>
<dbReference type="EMBL" id="CP040736">
    <property type="protein sequence ID" value="QCX25280.1"/>
    <property type="molecule type" value="Genomic_DNA"/>
</dbReference>
<dbReference type="CDD" id="cd18800">
    <property type="entry name" value="SF2_C_EcoR124I-like"/>
    <property type="match status" value="1"/>
</dbReference>
<dbReference type="KEGG" id="lft:FG051_09340"/>
<dbReference type="CDD" id="cd22332">
    <property type="entry name" value="HsdR_N"/>
    <property type="match status" value="1"/>
</dbReference>
<evidence type="ECO:0000256" key="6">
    <source>
        <dbReference type="ARBA" id="ARBA00022747"/>
    </source>
</evidence>
<dbReference type="InterPro" id="IPR022625">
    <property type="entry name" value="TypeI_RM_Rsu_C"/>
</dbReference>
<organism evidence="13 14">
    <name type="scientific">Companilactobacillus futsaii</name>
    <dbReference type="NCBI Taxonomy" id="938155"/>
    <lineage>
        <taxon>Bacteria</taxon>
        <taxon>Bacillati</taxon>
        <taxon>Bacillota</taxon>
        <taxon>Bacilli</taxon>
        <taxon>Lactobacillales</taxon>
        <taxon>Lactobacillaceae</taxon>
        <taxon>Companilactobacillus</taxon>
    </lineage>
</organism>
<evidence type="ECO:0000256" key="1">
    <source>
        <dbReference type="ARBA" id="ARBA00000851"/>
    </source>
</evidence>
<evidence type="ECO:0000256" key="4">
    <source>
        <dbReference type="ARBA" id="ARBA00022722"/>
    </source>
</evidence>
<comment type="subunit">
    <text evidence="3 11">The type I restriction/modification system is composed of three polypeptides R, M and S.</text>
</comment>
<keyword evidence="8 11" id="KW-0378">Hydrolase</keyword>